<name>A0A928VMW2_9CYAN</name>
<feature type="domain" description="AB hydrolase-1" evidence="2">
    <location>
        <begin position="24"/>
        <end position="271"/>
    </location>
</feature>
<organism evidence="3 4">
    <name type="scientific">Romeriopsis navalis LEGE 11480</name>
    <dbReference type="NCBI Taxonomy" id="2777977"/>
    <lineage>
        <taxon>Bacteria</taxon>
        <taxon>Bacillati</taxon>
        <taxon>Cyanobacteriota</taxon>
        <taxon>Cyanophyceae</taxon>
        <taxon>Leptolyngbyales</taxon>
        <taxon>Leptolyngbyaceae</taxon>
        <taxon>Romeriopsis</taxon>
        <taxon>Romeriopsis navalis</taxon>
    </lineage>
</organism>
<evidence type="ECO:0000313" key="4">
    <source>
        <dbReference type="Proteomes" id="UP000625316"/>
    </source>
</evidence>
<protein>
    <submittedName>
        <fullName evidence="3">Alpha/beta hydrolase</fullName>
    </submittedName>
</protein>
<reference evidence="3" key="1">
    <citation type="submission" date="2020-10" db="EMBL/GenBank/DDBJ databases">
        <authorList>
            <person name="Castelo-Branco R."/>
            <person name="Eusebio N."/>
            <person name="Adriana R."/>
            <person name="Vieira A."/>
            <person name="Brugerolle De Fraissinette N."/>
            <person name="Rezende De Castro R."/>
            <person name="Schneider M.P."/>
            <person name="Vasconcelos V."/>
            <person name="Leao P.N."/>
        </authorList>
    </citation>
    <scope>NUCLEOTIDE SEQUENCE</scope>
    <source>
        <strain evidence="3">LEGE 11480</strain>
    </source>
</reference>
<dbReference type="Proteomes" id="UP000625316">
    <property type="component" value="Unassembled WGS sequence"/>
</dbReference>
<dbReference type="Gene3D" id="3.40.50.1820">
    <property type="entry name" value="alpha/beta hydrolase"/>
    <property type="match status" value="1"/>
</dbReference>
<keyword evidence="4" id="KW-1185">Reference proteome</keyword>
<dbReference type="EMBL" id="JADEXQ010000007">
    <property type="protein sequence ID" value="MBE9028779.1"/>
    <property type="molecule type" value="Genomic_DNA"/>
</dbReference>
<evidence type="ECO:0000256" key="1">
    <source>
        <dbReference type="ARBA" id="ARBA00022801"/>
    </source>
</evidence>
<dbReference type="RefSeq" id="WP_264323603.1">
    <property type="nucleotide sequence ID" value="NZ_JADEXQ010000007.1"/>
</dbReference>
<dbReference type="InterPro" id="IPR000073">
    <property type="entry name" value="AB_hydrolase_1"/>
</dbReference>
<dbReference type="InterPro" id="IPR029058">
    <property type="entry name" value="AB_hydrolase_fold"/>
</dbReference>
<proteinExistence type="predicted"/>
<gene>
    <name evidence="3" type="ORF">IQ266_03270</name>
</gene>
<dbReference type="AlphaFoldDB" id="A0A928VMW2"/>
<dbReference type="GO" id="GO:0016787">
    <property type="term" value="F:hydrolase activity"/>
    <property type="evidence" value="ECO:0007669"/>
    <property type="project" value="UniProtKB-KW"/>
</dbReference>
<dbReference type="PRINTS" id="PR00412">
    <property type="entry name" value="EPOXHYDRLASE"/>
</dbReference>
<dbReference type="PANTHER" id="PTHR43329">
    <property type="entry name" value="EPOXIDE HYDROLASE"/>
    <property type="match status" value="1"/>
</dbReference>
<comment type="caution">
    <text evidence="3">The sequence shown here is derived from an EMBL/GenBank/DDBJ whole genome shotgun (WGS) entry which is preliminary data.</text>
</comment>
<dbReference type="InterPro" id="IPR000639">
    <property type="entry name" value="Epox_hydrolase-like"/>
</dbReference>
<evidence type="ECO:0000313" key="3">
    <source>
        <dbReference type="EMBL" id="MBE9028779.1"/>
    </source>
</evidence>
<keyword evidence="1 3" id="KW-0378">Hydrolase</keyword>
<dbReference type="PRINTS" id="PR00111">
    <property type="entry name" value="ABHYDROLASE"/>
</dbReference>
<sequence>MWNHHFIEANQVKLHYVEQGEGEPVVLLHGFPEFWYSWRYQIPVLSRHFRVIVPDLRGYNDSDKPLTGYDLETVTNDIRCLIENLGYRCAHVVGHDIGGAIAWNLAQKFPESINRLGILNAPHPQKFMRSLVSNIDQARRSWYMLAFQIPLIPEWLIQMNLREFVLNALREQAVRKGAFTSENARIYEAALKKPGAIVAALNYYRQMFTPGAWIQNLIRTPNLIQSPTLVLWSEEDAFLSRQLVQGLEKMVAAPFSLKLVPECGHWIQQEAPQTVNRELLNFLRSQ</sequence>
<evidence type="ECO:0000259" key="2">
    <source>
        <dbReference type="Pfam" id="PF00561"/>
    </source>
</evidence>
<dbReference type="SUPFAM" id="SSF53474">
    <property type="entry name" value="alpha/beta-Hydrolases"/>
    <property type="match status" value="1"/>
</dbReference>
<accession>A0A928VMW2</accession>
<dbReference type="Pfam" id="PF00561">
    <property type="entry name" value="Abhydrolase_1"/>
    <property type="match status" value="1"/>
</dbReference>